<proteinExistence type="predicted"/>
<dbReference type="InterPro" id="IPR036388">
    <property type="entry name" value="WH-like_DNA-bd_sf"/>
</dbReference>
<sequence>MENRNAKILIGLSRNVHALHRQTAQLLLKHHITLSQFGVLEVLYSKGDLRIGEVQDKILSSTGTMPTILKNLERRQYIQKMVDPQDKRATKLHLLDKGKDLVEKVLPENLKQIEQYCSHLSEDEKEELIHLLKKLGGK</sequence>
<dbReference type="RefSeq" id="WP_022789450.1">
    <property type="nucleotide sequence ID" value="NZ_UHFX01000003.1"/>
</dbReference>
<dbReference type="GO" id="GO:0006950">
    <property type="term" value="P:response to stress"/>
    <property type="evidence" value="ECO:0007669"/>
    <property type="project" value="TreeGrafter"/>
</dbReference>
<reference evidence="2 3" key="1">
    <citation type="submission" date="2018-06" db="EMBL/GenBank/DDBJ databases">
        <authorList>
            <consortium name="Pathogen Informatics"/>
            <person name="Doyle S."/>
        </authorList>
    </citation>
    <scope>NUCLEOTIDE SEQUENCE [LARGE SCALE GENOMIC DNA]</scope>
    <source>
        <strain evidence="2 3">NCTC11087</strain>
    </source>
</reference>
<dbReference type="PROSITE" id="PS50995">
    <property type="entry name" value="HTH_MARR_2"/>
    <property type="match status" value="1"/>
</dbReference>
<dbReference type="OrthoDB" id="9799747at2"/>
<dbReference type="InterPro" id="IPR039422">
    <property type="entry name" value="MarR/SlyA-like"/>
</dbReference>
<evidence type="ECO:0000313" key="2">
    <source>
        <dbReference type="EMBL" id="SUO04401.1"/>
    </source>
</evidence>
<gene>
    <name evidence="2" type="primary">mgrA</name>
    <name evidence="2" type="ORF">NCTC11087_01314</name>
</gene>
<protein>
    <submittedName>
        <fullName evidence="2">Multiple antibiotic resistance operon transcription repressor MarR</fullName>
    </submittedName>
</protein>
<dbReference type="Proteomes" id="UP000255523">
    <property type="component" value="Unassembled WGS sequence"/>
</dbReference>
<dbReference type="GO" id="GO:0003700">
    <property type="term" value="F:DNA-binding transcription factor activity"/>
    <property type="evidence" value="ECO:0007669"/>
    <property type="project" value="InterPro"/>
</dbReference>
<evidence type="ECO:0000313" key="3">
    <source>
        <dbReference type="Proteomes" id="UP000255523"/>
    </source>
</evidence>
<feature type="domain" description="HTH marR-type" evidence="1">
    <location>
        <begin position="5"/>
        <end position="137"/>
    </location>
</feature>
<dbReference type="SUPFAM" id="SSF46785">
    <property type="entry name" value="Winged helix' DNA-binding domain"/>
    <property type="match status" value="1"/>
</dbReference>
<dbReference type="AlphaFoldDB" id="A0A380LM40"/>
<dbReference type="Gene3D" id="1.10.10.10">
    <property type="entry name" value="Winged helix-like DNA-binding domain superfamily/Winged helix DNA-binding domain"/>
    <property type="match status" value="1"/>
</dbReference>
<dbReference type="PRINTS" id="PR00598">
    <property type="entry name" value="HTHMARR"/>
</dbReference>
<dbReference type="InterPro" id="IPR036390">
    <property type="entry name" value="WH_DNA-bd_sf"/>
</dbReference>
<dbReference type="GeneID" id="77462274"/>
<dbReference type="InterPro" id="IPR000835">
    <property type="entry name" value="HTH_MarR-typ"/>
</dbReference>
<dbReference type="PANTHER" id="PTHR33164:SF101">
    <property type="entry name" value="TRANSCRIPTIONAL REPRESSOR MPRA"/>
    <property type="match status" value="1"/>
</dbReference>
<dbReference type="SMART" id="SM00347">
    <property type="entry name" value="HTH_MARR"/>
    <property type="match status" value="1"/>
</dbReference>
<keyword evidence="3" id="KW-1185">Reference proteome</keyword>
<dbReference type="Pfam" id="PF01047">
    <property type="entry name" value="MarR"/>
    <property type="match status" value="1"/>
</dbReference>
<dbReference type="EMBL" id="UHFX01000003">
    <property type="protein sequence ID" value="SUO04401.1"/>
    <property type="molecule type" value="Genomic_DNA"/>
</dbReference>
<dbReference type="PANTHER" id="PTHR33164">
    <property type="entry name" value="TRANSCRIPTIONAL REGULATOR, MARR FAMILY"/>
    <property type="match status" value="1"/>
</dbReference>
<evidence type="ECO:0000259" key="1">
    <source>
        <dbReference type="PROSITE" id="PS50995"/>
    </source>
</evidence>
<organism evidence="2 3">
    <name type="scientific">Faecalicoccus pleomorphus</name>
    <dbReference type="NCBI Taxonomy" id="1323"/>
    <lineage>
        <taxon>Bacteria</taxon>
        <taxon>Bacillati</taxon>
        <taxon>Bacillota</taxon>
        <taxon>Erysipelotrichia</taxon>
        <taxon>Erysipelotrichales</taxon>
        <taxon>Erysipelotrichaceae</taxon>
        <taxon>Faecalicoccus</taxon>
    </lineage>
</organism>
<name>A0A380LM40_9FIRM</name>
<accession>A0A380LM40</accession>